<comment type="caution">
    <text evidence="2">The sequence shown here is derived from an EMBL/GenBank/DDBJ whole genome shotgun (WGS) entry which is preliminary data.</text>
</comment>
<reference evidence="2 3" key="1">
    <citation type="submission" date="2022-10" db="EMBL/GenBank/DDBJ databases">
        <title>Identification of biosynthetic pathway for the production of the potent trypsin inhibitor radiosumin.</title>
        <authorList>
            <person name="Fewer D.P."/>
            <person name="Delbaje E."/>
            <person name="Ouyang X."/>
            <person name="Agostino P.D."/>
            <person name="Wahlsten M."/>
            <person name="Jokela J."/>
            <person name="Permi P."/>
            <person name="Haapaniemi E."/>
            <person name="Koistinen H."/>
        </authorList>
    </citation>
    <scope>NUCLEOTIDE SEQUENCE [LARGE SCALE GENOMIC DNA]</scope>
    <source>
        <strain evidence="2 3">NIES-515</strain>
    </source>
</reference>
<gene>
    <name evidence="2" type="ORF">OGM63_00895</name>
</gene>
<evidence type="ECO:0000259" key="1">
    <source>
        <dbReference type="Pfam" id="PF02769"/>
    </source>
</evidence>
<dbReference type="EMBL" id="JAOWRF010000006">
    <property type="protein sequence ID" value="MCV3212094.1"/>
    <property type="molecule type" value="Genomic_DNA"/>
</dbReference>
<dbReference type="SUPFAM" id="SSF56042">
    <property type="entry name" value="PurM C-terminal domain-like"/>
    <property type="match status" value="1"/>
</dbReference>
<dbReference type="InterPro" id="IPR006283">
    <property type="entry name" value="ThiL-like"/>
</dbReference>
<accession>A0ABT3AU28</accession>
<dbReference type="PANTHER" id="PTHR30270:SF0">
    <property type="entry name" value="THIAMINE-MONOPHOSPHATE KINASE"/>
    <property type="match status" value="1"/>
</dbReference>
<dbReference type="RefSeq" id="WP_263743612.1">
    <property type="nucleotide sequence ID" value="NZ_JAOWRF010000006.1"/>
</dbReference>
<dbReference type="Pfam" id="PF02769">
    <property type="entry name" value="AIRS_C"/>
    <property type="match status" value="1"/>
</dbReference>
<feature type="domain" description="PurM-like C-terminal" evidence="1">
    <location>
        <begin position="4"/>
        <end position="91"/>
    </location>
</feature>
<feature type="non-terminal residue" evidence="2">
    <location>
        <position position="1"/>
    </location>
</feature>
<dbReference type="InterPro" id="IPR010918">
    <property type="entry name" value="PurM-like_C_dom"/>
</dbReference>
<organism evidence="2 3">
    <name type="scientific">Plectonema radiosum NIES-515</name>
    <dbReference type="NCBI Taxonomy" id="2986073"/>
    <lineage>
        <taxon>Bacteria</taxon>
        <taxon>Bacillati</taxon>
        <taxon>Cyanobacteriota</taxon>
        <taxon>Cyanophyceae</taxon>
        <taxon>Oscillatoriophycideae</taxon>
        <taxon>Oscillatoriales</taxon>
        <taxon>Microcoleaceae</taxon>
        <taxon>Plectonema</taxon>
    </lineage>
</organism>
<protein>
    <submittedName>
        <fullName evidence="2">AIR synthase-related protein</fullName>
    </submittedName>
</protein>
<dbReference type="Proteomes" id="UP001526143">
    <property type="component" value="Unassembled WGS sequence"/>
</dbReference>
<name>A0ABT3AU28_9CYAN</name>
<keyword evidence="3" id="KW-1185">Reference proteome</keyword>
<evidence type="ECO:0000313" key="2">
    <source>
        <dbReference type="EMBL" id="MCV3212094.1"/>
    </source>
</evidence>
<dbReference type="PANTHER" id="PTHR30270">
    <property type="entry name" value="THIAMINE-MONOPHOSPHATE KINASE"/>
    <property type="match status" value="1"/>
</dbReference>
<proteinExistence type="predicted"/>
<dbReference type="InterPro" id="IPR036676">
    <property type="entry name" value="PurM-like_C_sf"/>
</dbReference>
<evidence type="ECO:0000313" key="3">
    <source>
        <dbReference type="Proteomes" id="UP001526143"/>
    </source>
</evidence>
<dbReference type="Gene3D" id="3.90.650.10">
    <property type="entry name" value="PurM-like C-terminal domain"/>
    <property type="match status" value="1"/>
</dbReference>
<sequence>AGMDSSDGLADAVLQICRASGVGAVIESTQISLPDAFNSWLTKEKALSYALDGGEDFELVLCLPKKTAYALVQKLGKGAAIVGTITSGSKVLLHDQNPKNPDQILTIGRGFQHFGTS</sequence>